<reference evidence="1" key="1">
    <citation type="submission" date="2023-04" db="EMBL/GenBank/DDBJ databases">
        <title>Ambrosiozyma monospora NBRC 10751.</title>
        <authorList>
            <person name="Ichikawa N."/>
            <person name="Sato H."/>
            <person name="Tonouchi N."/>
        </authorList>
    </citation>
    <scope>NUCLEOTIDE SEQUENCE</scope>
    <source>
        <strain evidence="1">NBRC 10751</strain>
    </source>
</reference>
<dbReference type="EMBL" id="BSXS01000081">
    <property type="protein sequence ID" value="GME70701.1"/>
    <property type="molecule type" value="Genomic_DNA"/>
</dbReference>
<gene>
    <name evidence="1" type="ORF">Amon02_000029400</name>
</gene>
<dbReference type="Proteomes" id="UP001165064">
    <property type="component" value="Unassembled WGS sequence"/>
</dbReference>
<evidence type="ECO:0000313" key="2">
    <source>
        <dbReference type="Proteomes" id="UP001165064"/>
    </source>
</evidence>
<keyword evidence="2" id="KW-1185">Reference proteome</keyword>
<accession>A0ACB5SRV9</accession>
<proteinExistence type="predicted"/>
<evidence type="ECO:0000313" key="1">
    <source>
        <dbReference type="EMBL" id="GME70701.1"/>
    </source>
</evidence>
<organism evidence="1 2">
    <name type="scientific">Ambrosiozyma monospora</name>
    <name type="common">Yeast</name>
    <name type="synonym">Endomycopsis monosporus</name>
    <dbReference type="NCBI Taxonomy" id="43982"/>
    <lineage>
        <taxon>Eukaryota</taxon>
        <taxon>Fungi</taxon>
        <taxon>Dikarya</taxon>
        <taxon>Ascomycota</taxon>
        <taxon>Saccharomycotina</taxon>
        <taxon>Pichiomycetes</taxon>
        <taxon>Pichiales</taxon>
        <taxon>Pichiaceae</taxon>
        <taxon>Ambrosiozyma</taxon>
    </lineage>
</organism>
<name>A0ACB5SRV9_AMBMO</name>
<comment type="caution">
    <text evidence="1">The sequence shown here is derived from an EMBL/GenBank/DDBJ whole genome shotgun (WGS) entry which is preliminary data.</text>
</comment>
<sequence>MSDAINSQKGTSQAAKIPAASAGASATTAPAAGATHSHSHDLLGKASKYWEDHQLNEKIDGFRLKSKKMMDDEGAKAENWGHCCCYYCY</sequence>
<protein>
    <submittedName>
        <fullName evidence="1">Unnamed protein product</fullName>
    </submittedName>
</protein>